<dbReference type="RefSeq" id="WP_017054355.1">
    <property type="nucleotide sequence ID" value="NZ_AJYW02000210.1"/>
</dbReference>
<sequence length="85" mass="9886">MRNAEFLECLKSEFQEYCAIPISQSQHKSEKKQFINGLMKASRFFGVSFDDLNEIIKSQPQASFHGFEDMLDVPTYIRNEMSIKS</sequence>
<evidence type="ECO:0000313" key="1">
    <source>
        <dbReference type="EMBL" id="OEE73967.1"/>
    </source>
</evidence>
<accession>A0A1E5CVJ9</accession>
<keyword evidence="2" id="KW-1185">Reference proteome</keyword>
<proteinExistence type="predicted"/>
<dbReference type="AlphaFoldDB" id="A0A1E5CVJ9"/>
<evidence type="ECO:0000313" key="2">
    <source>
        <dbReference type="Proteomes" id="UP000094165"/>
    </source>
</evidence>
<protein>
    <submittedName>
        <fullName evidence="1">Uncharacterized protein</fullName>
    </submittedName>
</protein>
<name>A0A1E5CVJ9_9VIBR</name>
<dbReference type="Proteomes" id="UP000094165">
    <property type="component" value="Unassembled WGS sequence"/>
</dbReference>
<reference evidence="1 2" key="1">
    <citation type="journal article" date="2012" name="Science">
        <title>Ecological populations of bacteria act as socially cohesive units of antibiotic production and resistance.</title>
        <authorList>
            <person name="Cordero O.X."/>
            <person name="Wildschutte H."/>
            <person name="Kirkup B."/>
            <person name="Proehl S."/>
            <person name="Ngo L."/>
            <person name="Hussain F."/>
            <person name="Le Roux F."/>
            <person name="Mincer T."/>
            <person name="Polz M.F."/>
        </authorList>
    </citation>
    <scope>NUCLEOTIDE SEQUENCE [LARGE SCALE GENOMIC DNA]</scope>
    <source>
        <strain evidence="1 2">FF-238</strain>
    </source>
</reference>
<organism evidence="1 2">
    <name type="scientific">Vibrio genomosp. F6 str. FF-238</name>
    <dbReference type="NCBI Taxonomy" id="1191298"/>
    <lineage>
        <taxon>Bacteria</taxon>
        <taxon>Pseudomonadati</taxon>
        <taxon>Pseudomonadota</taxon>
        <taxon>Gammaproteobacteria</taxon>
        <taxon>Vibrionales</taxon>
        <taxon>Vibrionaceae</taxon>
        <taxon>Vibrio</taxon>
    </lineage>
</organism>
<gene>
    <name evidence="1" type="ORF">A130_18445</name>
</gene>
<comment type="caution">
    <text evidence="1">The sequence shown here is derived from an EMBL/GenBank/DDBJ whole genome shotgun (WGS) entry which is preliminary data.</text>
</comment>
<dbReference type="EMBL" id="AJYW02000210">
    <property type="protein sequence ID" value="OEE73967.1"/>
    <property type="molecule type" value="Genomic_DNA"/>
</dbReference>